<protein>
    <recommendedName>
        <fullName evidence="4">Type VII secretion protein EccE</fullName>
    </recommendedName>
</protein>
<dbReference type="Proteomes" id="UP000219072">
    <property type="component" value="Unassembled WGS sequence"/>
</dbReference>
<proteinExistence type="predicted"/>
<keyword evidence="1" id="KW-0812">Transmembrane</keyword>
<dbReference type="InterPro" id="IPR049978">
    <property type="entry name" value="SCO6880-like"/>
</dbReference>
<sequence>MAVDQQHGLYGGWRRATGGGIGSLGPGPSAAVVGALLTPPLAVTVLGPTSLLVTLPVALLLLALVVWRRHGMPVLSYLAARARWQLGAWRGETDYRATYLPALQALDLPGVAAPTRLLAVEGVAGGRQSVGLVWNQRTGTMSGTLLLSPAGMLLAPSADVTSSVSSWASTLARLAEEDMIQAASVTVQVTPASGRPVAAHVAGRLDKGAPTAARQAVTELVRQSPRASAQLLAWMTLVVDPARAADRPDGPELAAAETLRAIDAVDLTGTGADVLRQATPDDIKRLVLGGYRPAEADAPASQIAELMWHEVGPAAATDGWTTYQHDGSISASWVLREAPRRPVPYSALLRLLAPGRYARRVTLAYRVLPTEEAASVVERQVNATEVLAEYRRRTQRAATHRERVDAEHAARTAREEAVGAGMVQWSIYVTTTVTDPADLPAARKEVTKAAGAAVLRLRPAYGGQSAALALGLPLGINPLL</sequence>
<dbReference type="AlphaFoldDB" id="A0A286E960"/>
<keyword evidence="1" id="KW-0472">Membrane</keyword>
<accession>A0A286E960</accession>
<evidence type="ECO:0000313" key="2">
    <source>
        <dbReference type="EMBL" id="SOD67437.1"/>
    </source>
</evidence>
<gene>
    <name evidence="2" type="ORF">SAMN06297387_13117</name>
</gene>
<dbReference type="OrthoDB" id="4505949at2"/>
<keyword evidence="1" id="KW-1133">Transmembrane helix</keyword>
<organism evidence="2 3">
    <name type="scientific">Streptomyces zhaozhouensis</name>
    <dbReference type="NCBI Taxonomy" id="1300267"/>
    <lineage>
        <taxon>Bacteria</taxon>
        <taxon>Bacillati</taxon>
        <taxon>Actinomycetota</taxon>
        <taxon>Actinomycetes</taxon>
        <taxon>Kitasatosporales</taxon>
        <taxon>Streptomycetaceae</taxon>
        <taxon>Streptomyces</taxon>
    </lineage>
</organism>
<dbReference type="RefSeq" id="WP_097234007.1">
    <property type="nucleotide sequence ID" value="NZ_OCNE01000031.1"/>
</dbReference>
<feature type="transmembrane region" description="Helical" evidence="1">
    <location>
        <begin position="45"/>
        <end position="67"/>
    </location>
</feature>
<dbReference type="NCBIfam" id="NF042935">
    <property type="entry name" value="SCO6880_fam"/>
    <property type="match status" value="1"/>
</dbReference>
<evidence type="ECO:0008006" key="4">
    <source>
        <dbReference type="Google" id="ProtNLM"/>
    </source>
</evidence>
<reference evidence="2 3" key="1">
    <citation type="submission" date="2017-09" db="EMBL/GenBank/DDBJ databases">
        <authorList>
            <person name="Ehlers B."/>
            <person name="Leendertz F.H."/>
        </authorList>
    </citation>
    <scope>NUCLEOTIDE SEQUENCE [LARGE SCALE GENOMIC DNA]</scope>
    <source>
        <strain evidence="2 3">CGMCC 4.7095</strain>
    </source>
</reference>
<name>A0A286E960_9ACTN</name>
<keyword evidence="3" id="KW-1185">Reference proteome</keyword>
<evidence type="ECO:0000313" key="3">
    <source>
        <dbReference type="Proteomes" id="UP000219072"/>
    </source>
</evidence>
<evidence type="ECO:0000256" key="1">
    <source>
        <dbReference type="SAM" id="Phobius"/>
    </source>
</evidence>
<dbReference type="EMBL" id="OCNE01000031">
    <property type="protein sequence ID" value="SOD67437.1"/>
    <property type="molecule type" value="Genomic_DNA"/>
</dbReference>